<dbReference type="InterPro" id="IPR036047">
    <property type="entry name" value="F-box-like_dom_sf"/>
</dbReference>
<dbReference type="CDD" id="cd09917">
    <property type="entry name" value="F-box_SF"/>
    <property type="match status" value="1"/>
</dbReference>
<accession>A0A8H4ARQ0</accession>
<dbReference type="OrthoDB" id="10257471at2759"/>
<proteinExistence type="predicted"/>
<name>A0A8H4ARQ0_GIGMA</name>
<evidence type="ECO:0000313" key="2">
    <source>
        <dbReference type="Proteomes" id="UP000439903"/>
    </source>
</evidence>
<dbReference type="EMBL" id="WTPW01000296">
    <property type="protein sequence ID" value="KAF0525701.1"/>
    <property type="molecule type" value="Genomic_DNA"/>
</dbReference>
<dbReference type="Proteomes" id="UP000439903">
    <property type="component" value="Unassembled WGS sequence"/>
</dbReference>
<dbReference type="InterPro" id="IPR032675">
    <property type="entry name" value="LRR_dom_sf"/>
</dbReference>
<dbReference type="SUPFAM" id="SSF81383">
    <property type="entry name" value="F-box domain"/>
    <property type="match status" value="1"/>
</dbReference>
<organism evidence="1 2">
    <name type="scientific">Gigaspora margarita</name>
    <dbReference type="NCBI Taxonomy" id="4874"/>
    <lineage>
        <taxon>Eukaryota</taxon>
        <taxon>Fungi</taxon>
        <taxon>Fungi incertae sedis</taxon>
        <taxon>Mucoromycota</taxon>
        <taxon>Glomeromycotina</taxon>
        <taxon>Glomeromycetes</taxon>
        <taxon>Diversisporales</taxon>
        <taxon>Gigasporaceae</taxon>
        <taxon>Gigaspora</taxon>
    </lineage>
</organism>
<sequence length="240" mass="28051">MKTLPLECYYIIFYNLHHDYKNLFSCALVNRHWCRVIIPILWSKPNLKDMRLIRIFLLTLNVNEQALLVPFKITLPDHPKPLFEYTNYITSINSYYLHYGVKFWLACGGFEMRKLDKIPHELENAIESSLVTMLLRTSKNLKSLHLNEIICNQLIFENLHENTTVTSMNLGKISDDFKSKAIDLLVKILYTKSTLTSLNFGSNKLEPGEMKMILEVLYKNTTLNSLNFNSSQILVLERKE</sequence>
<dbReference type="Gene3D" id="3.80.10.10">
    <property type="entry name" value="Ribonuclease Inhibitor"/>
    <property type="match status" value="1"/>
</dbReference>
<evidence type="ECO:0000313" key="1">
    <source>
        <dbReference type="EMBL" id="KAF0525701.1"/>
    </source>
</evidence>
<gene>
    <name evidence="1" type="ORF">F8M41_014387</name>
</gene>
<dbReference type="AlphaFoldDB" id="A0A8H4ARQ0"/>
<keyword evidence="2" id="KW-1185">Reference proteome</keyword>
<comment type="caution">
    <text evidence="1">The sequence shown here is derived from an EMBL/GenBank/DDBJ whole genome shotgun (WGS) entry which is preliminary data.</text>
</comment>
<protein>
    <submittedName>
        <fullName evidence="1">F-box domain-containing protein</fullName>
    </submittedName>
</protein>
<reference evidence="1 2" key="1">
    <citation type="journal article" date="2019" name="Environ. Microbiol.">
        <title>At the nexus of three kingdoms: the genome of the mycorrhizal fungus Gigaspora margarita provides insights into plant, endobacterial and fungal interactions.</title>
        <authorList>
            <person name="Venice F."/>
            <person name="Ghignone S."/>
            <person name="Salvioli di Fossalunga A."/>
            <person name="Amselem J."/>
            <person name="Novero M."/>
            <person name="Xianan X."/>
            <person name="Sedzielewska Toro K."/>
            <person name="Morin E."/>
            <person name="Lipzen A."/>
            <person name="Grigoriev I.V."/>
            <person name="Henrissat B."/>
            <person name="Martin F.M."/>
            <person name="Bonfante P."/>
        </authorList>
    </citation>
    <scope>NUCLEOTIDE SEQUENCE [LARGE SCALE GENOMIC DNA]</scope>
    <source>
        <strain evidence="1 2">BEG34</strain>
    </source>
</reference>
<dbReference type="SUPFAM" id="SSF52047">
    <property type="entry name" value="RNI-like"/>
    <property type="match status" value="1"/>
</dbReference>